<dbReference type="Pfam" id="PF00583">
    <property type="entry name" value="Acetyltransf_1"/>
    <property type="match status" value="1"/>
</dbReference>
<dbReference type="RefSeq" id="WP_038047602.1">
    <property type="nucleotide sequence ID" value="NZ_JMFG01000008.1"/>
</dbReference>
<dbReference type="InterPro" id="IPR016181">
    <property type="entry name" value="Acyl_CoA_acyltransferase"/>
</dbReference>
<dbReference type="AlphaFoldDB" id="A0A062XP61"/>
<dbReference type="EMBL" id="JMFG01000008">
    <property type="protein sequence ID" value="KDA54362.1"/>
    <property type="molecule type" value="Genomic_DNA"/>
</dbReference>
<evidence type="ECO:0000313" key="3">
    <source>
        <dbReference type="Proteomes" id="UP000027284"/>
    </source>
</evidence>
<dbReference type="GO" id="GO:0016747">
    <property type="term" value="F:acyltransferase activity, transferring groups other than amino-acyl groups"/>
    <property type="evidence" value="ECO:0007669"/>
    <property type="project" value="InterPro"/>
</dbReference>
<gene>
    <name evidence="2" type="ORF">EG19_11645</name>
</gene>
<evidence type="ECO:0000259" key="1">
    <source>
        <dbReference type="PROSITE" id="PS51186"/>
    </source>
</evidence>
<reference evidence="2 3" key="1">
    <citation type="submission" date="2014-04" db="EMBL/GenBank/DDBJ databases">
        <title>The Genome Sequence of Thermoanaerobaculum aquaticum MP-01, The First Cultivated Group 23 Acidobacterium.</title>
        <authorList>
            <person name="Stamps B.W."/>
            <person name="Losey N.A."/>
            <person name="Lawson P.A."/>
            <person name="Stevenson B.S."/>
        </authorList>
    </citation>
    <scope>NUCLEOTIDE SEQUENCE [LARGE SCALE GENOMIC DNA]</scope>
    <source>
        <strain evidence="2 3">MP-01</strain>
    </source>
</reference>
<dbReference type="Gene3D" id="3.40.630.30">
    <property type="match status" value="1"/>
</dbReference>
<dbReference type="InterPro" id="IPR000182">
    <property type="entry name" value="GNAT_dom"/>
</dbReference>
<organism evidence="2 3">
    <name type="scientific">Thermoanaerobaculum aquaticum</name>
    <dbReference type="NCBI Taxonomy" id="1312852"/>
    <lineage>
        <taxon>Bacteria</taxon>
        <taxon>Pseudomonadati</taxon>
        <taxon>Acidobacteriota</taxon>
        <taxon>Thermoanaerobaculia</taxon>
        <taxon>Thermoanaerobaculales</taxon>
        <taxon>Thermoanaerobaculaceae</taxon>
        <taxon>Thermoanaerobaculum</taxon>
    </lineage>
</organism>
<feature type="domain" description="N-acetyltransferase" evidence="1">
    <location>
        <begin position="23"/>
        <end position="159"/>
    </location>
</feature>
<dbReference type="Proteomes" id="UP000027284">
    <property type="component" value="Unassembled WGS sequence"/>
</dbReference>
<protein>
    <recommendedName>
        <fullName evidence="1">N-acetyltransferase domain-containing protein</fullName>
    </recommendedName>
</protein>
<proteinExistence type="predicted"/>
<sequence>MSGKVKVLPTSRIGVGPLADMAEQFRSFLPGWEDTRPTSEKSRQPSDLRWDLEHLAQHDADGLLVASLGSEVVGFVASFVRSRWLLISQLWVLPEYLKAGAAEALLRRALLFGERSGTTKAAFHALTPWQIALGLGFGLSPAFPLLRLVIPVDKALPLAHQLAKLQPGAEVTAEAVGRRAYFADLERLDRLVRGFARPMDHEYWLFSRNLRLAVVREGERIMAYAYGGPGQCGPVVGATEEASLSAFGWALQLAAGSVAEKAENASVACLVPTAFARVFDHLLEAQPEFTATSFWLANENPRAGYFVPASFSLL</sequence>
<dbReference type="SUPFAM" id="SSF55729">
    <property type="entry name" value="Acyl-CoA N-acyltransferases (Nat)"/>
    <property type="match status" value="1"/>
</dbReference>
<keyword evidence="3" id="KW-1185">Reference proteome</keyword>
<comment type="caution">
    <text evidence="2">The sequence shown here is derived from an EMBL/GenBank/DDBJ whole genome shotgun (WGS) entry which is preliminary data.</text>
</comment>
<dbReference type="PROSITE" id="PS51186">
    <property type="entry name" value="GNAT"/>
    <property type="match status" value="1"/>
</dbReference>
<dbReference type="STRING" id="1312852.EG19_11645"/>
<evidence type="ECO:0000313" key="2">
    <source>
        <dbReference type="EMBL" id="KDA54362.1"/>
    </source>
</evidence>
<dbReference type="CDD" id="cd04301">
    <property type="entry name" value="NAT_SF"/>
    <property type="match status" value="1"/>
</dbReference>
<accession>A0A062XP61</accession>
<name>A0A062XP61_9BACT</name>